<evidence type="ECO:0000256" key="2">
    <source>
        <dbReference type="ARBA" id="ARBA00022723"/>
    </source>
</evidence>
<keyword evidence="3" id="KW-0378">Hydrolase</keyword>
<accession>A0ABS3LZG4</accession>
<comment type="cofactor">
    <cofactor evidence="1">
        <name>Zn(2+)</name>
        <dbReference type="ChEBI" id="CHEBI:29105"/>
    </cofactor>
</comment>
<dbReference type="InterPro" id="IPR051607">
    <property type="entry name" value="Metallo-dep_hydrolases"/>
</dbReference>
<dbReference type="InterPro" id="IPR011059">
    <property type="entry name" value="Metal-dep_hydrolase_composite"/>
</dbReference>
<comment type="caution">
    <text evidence="6">The sequence shown here is derived from an EMBL/GenBank/DDBJ whole genome shotgun (WGS) entry which is preliminary data.</text>
</comment>
<evidence type="ECO:0000259" key="5">
    <source>
        <dbReference type="Pfam" id="PF01979"/>
    </source>
</evidence>
<dbReference type="InterPro" id="IPR006680">
    <property type="entry name" value="Amidohydro-rel"/>
</dbReference>
<reference evidence="6 7" key="1">
    <citation type="submission" date="2021-03" db="EMBL/GenBank/DDBJ databases">
        <title>The complete genome sequence of Acetobacter sacchari TBRC 11175.</title>
        <authorList>
            <person name="Charoenyingcharoen P."/>
            <person name="Yukphan P."/>
        </authorList>
    </citation>
    <scope>NUCLEOTIDE SEQUENCE [LARGE SCALE GENOMIC DNA]</scope>
    <source>
        <strain evidence="6 7">TBRC 11175</strain>
    </source>
</reference>
<protein>
    <submittedName>
        <fullName evidence="6">Amidohydrolase family protein</fullName>
    </submittedName>
</protein>
<dbReference type="Gene3D" id="3.20.20.140">
    <property type="entry name" value="Metal-dependent hydrolases"/>
    <property type="match status" value="1"/>
</dbReference>
<dbReference type="InterPro" id="IPR032466">
    <property type="entry name" value="Metal_Hydrolase"/>
</dbReference>
<dbReference type="SUPFAM" id="SSF51556">
    <property type="entry name" value="Metallo-dependent hydrolases"/>
    <property type="match status" value="1"/>
</dbReference>
<dbReference type="Gene3D" id="2.30.40.10">
    <property type="entry name" value="Urease, subunit C, domain 1"/>
    <property type="match status" value="1"/>
</dbReference>
<dbReference type="Pfam" id="PF01979">
    <property type="entry name" value="Amidohydro_1"/>
    <property type="match status" value="1"/>
</dbReference>
<proteinExistence type="predicted"/>
<keyword evidence="2" id="KW-0479">Metal-binding</keyword>
<evidence type="ECO:0000256" key="4">
    <source>
        <dbReference type="ARBA" id="ARBA00022833"/>
    </source>
</evidence>
<keyword evidence="4" id="KW-0862">Zinc</keyword>
<evidence type="ECO:0000313" key="6">
    <source>
        <dbReference type="EMBL" id="MBO1361315.1"/>
    </source>
</evidence>
<sequence length="447" mass="48475">MSELVITARVLSPVTPQAAVLEDVAFLIDECGNIQERAAKGDALYAALSAREDVRRMPSDSLLIPGVTDLHIHAPQWPQAGMALDEPLERWLGVYTFPLESRYDDVFFAEKVYSDLVRTLLENGTTTALYFATIHEETSLTLARICLEKGQRGFVGLVAMDNADLCPPTYRHADAQQALDATRRFIAAVRALPGNEGGLVQPVITPRFIPACSDALLKGLGELAAETGVRVQTHASESDWEHRHVLERTGKTDTEALDGFGLLRDATVLAHAGFLNATDRAWVRARNAALAHCPISNAFFAGAALPVRTVLDEHTRCGLGTDISGGYSPSIFENARQAVVTSRLLESGVDPDRSPGERGRPDSRITFQEAFWLATRGGAEALGTSAGQLLPGQAFDALEIRNGRGGLRLSPSDDAERCVQKIVCHVTAENIVRVWVSGRMVVDKVDN</sequence>
<dbReference type="EMBL" id="JAFVMF010000020">
    <property type="protein sequence ID" value="MBO1361315.1"/>
    <property type="molecule type" value="Genomic_DNA"/>
</dbReference>
<feature type="domain" description="Amidohydrolase-related" evidence="5">
    <location>
        <begin position="63"/>
        <end position="441"/>
    </location>
</feature>
<dbReference type="SUPFAM" id="SSF51338">
    <property type="entry name" value="Composite domain of metallo-dependent hydrolases"/>
    <property type="match status" value="1"/>
</dbReference>
<evidence type="ECO:0000256" key="1">
    <source>
        <dbReference type="ARBA" id="ARBA00001947"/>
    </source>
</evidence>
<dbReference type="PANTHER" id="PTHR11271:SF6">
    <property type="entry name" value="GUANINE DEAMINASE"/>
    <property type="match status" value="1"/>
</dbReference>
<organism evidence="6 7">
    <name type="scientific">Acetobacter sacchari</name>
    <dbReference type="NCBI Taxonomy" id="2661687"/>
    <lineage>
        <taxon>Bacteria</taxon>
        <taxon>Pseudomonadati</taxon>
        <taxon>Pseudomonadota</taxon>
        <taxon>Alphaproteobacteria</taxon>
        <taxon>Acetobacterales</taxon>
        <taxon>Acetobacteraceae</taxon>
        <taxon>Acetobacter</taxon>
    </lineage>
</organism>
<gene>
    <name evidence="6" type="ORF">J2D73_16125</name>
</gene>
<name>A0ABS3LZG4_9PROT</name>
<evidence type="ECO:0000256" key="3">
    <source>
        <dbReference type="ARBA" id="ARBA00022801"/>
    </source>
</evidence>
<evidence type="ECO:0000313" key="7">
    <source>
        <dbReference type="Proteomes" id="UP000664771"/>
    </source>
</evidence>
<dbReference type="Proteomes" id="UP000664771">
    <property type="component" value="Unassembled WGS sequence"/>
</dbReference>
<dbReference type="PANTHER" id="PTHR11271">
    <property type="entry name" value="GUANINE DEAMINASE"/>
    <property type="match status" value="1"/>
</dbReference>
<keyword evidence="7" id="KW-1185">Reference proteome</keyword>